<keyword evidence="6" id="KW-1185">Reference proteome</keyword>
<dbReference type="GO" id="GO:0016787">
    <property type="term" value="F:hydrolase activity"/>
    <property type="evidence" value="ECO:0007669"/>
    <property type="project" value="UniProtKB-KW"/>
</dbReference>
<gene>
    <name evidence="5" type="ORF">R7226_29040</name>
</gene>
<dbReference type="PANTHER" id="PTHR31339">
    <property type="entry name" value="PECTIN LYASE-RELATED"/>
    <property type="match status" value="1"/>
</dbReference>
<evidence type="ECO:0000256" key="3">
    <source>
        <dbReference type="ARBA" id="ARBA00023295"/>
    </source>
</evidence>
<keyword evidence="3 4" id="KW-0326">Glycosidase</keyword>
<evidence type="ECO:0000256" key="2">
    <source>
        <dbReference type="ARBA" id="ARBA00022801"/>
    </source>
</evidence>
<dbReference type="InterPro" id="IPR012334">
    <property type="entry name" value="Pectin_lyas_fold"/>
</dbReference>
<dbReference type="Pfam" id="PF00295">
    <property type="entry name" value="Glyco_hydro_28"/>
    <property type="match status" value="1"/>
</dbReference>
<proteinExistence type="inferred from homology"/>
<dbReference type="PANTHER" id="PTHR31339:SF9">
    <property type="entry name" value="PLASMIN AND FIBRONECTIN-BINDING PROTEIN A"/>
    <property type="match status" value="1"/>
</dbReference>
<evidence type="ECO:0000313" key="6">
    <source>
        <dbReference type="Proteomes" id="UP001284601"/>
    </source>
</evidence>
<dbReference type="InterPro" id="IPR011050">
    <property type="entry name" value="Pectin_lyase_fold/virulence"/>
</dbReference>
<comment type="caution">
    <text evidence="5">The sequence shown here is derived from an EMBL/GenBank/DDBJ whole genome shotgun (WGS) entry which is preliminary data.</text>
</comment>
<dbReference type="SUPFAM" id="SSF51126">
    <property type="entry name" value="Pectin lyase-like"/>
    <property type="match status" value="1"/>
</dbReference>
<evidence type="ECO:0000313" key="5">
    <source>
        <dbReference type="EMBL" id="MDW5598441.1"/>
    </source>
</evidence>
<dbReference type="InterPro" id="IPR051801">
    <property type="entry name" value="GH28_Enzymes"/>
</dbReference>
<organism evidence="5 6">
    <name type="scientific">Conexibacter stalactiti</name>
    <dbReference type="NCBI Taxonomy" id="1940611"/>
    <lineage>
        <taxon>Bacteria</taxon>
        <taxon>Bacillati</taxon>
        <taxon>Actinomycetota</taxon>
        <taxon>Thermoleophilia</taxon>
        <taxon>Solirubrobacterales</taxon>
        <taxon>Conexibacteraceae</taxon>
        <taxon>Conexibacter</taxon>
    </lineage>
</organism>
<accession>A0ABU4HYN9</accession>
<keyword evidence="2 4" id="KW-0378">Hydrolase</keyword>
<comment type="similarity">
    <text evidence="1 4">Belongs to the glycosyl hydrolase 28 family.</text>
</comment>
<evidence type="ECO:0000256" key="4">
    <source>
        <dbReference type="RuleBase" id="RU361169"/>
    </source>
</evidence>
<reference evidence="6" key="1">
    <citation type="submission" date="2023-07" db="EMBL/GenBank/DDBJ databases">
        <title>Conexibacter stalactiti sp. nov., isolated from stalactites in a lava cave and emended description of the genus Conexibacter.</title>
        <authorList>
            <person name="Lee S.D."/>
        </authorList>
    </citation>
    <scope>NUCLEOTIDE SEQUENCE [LARGE SCALE GENOMIC DNA]</scope>
    <source>
        <strain evidence="6">KCTC 39840</strain>
    </source>
</reference>
<dbReference type="Proteomes" id="UP001284601">
    <property type="component" value="Unassembled WGS sequence"/>
</dbReference>
<evidence type="ECO:0000256" key="1">
    <source>
        <dbReference type="ARBA" id="ARBA00008834"/>
    </source>
</evidence>
<sequence>MWLSTGAASALDVSVRDVGYGARGDGVTNDRAAIQSAIDAVNRAGGGTVTLPGTYTYLTGNLILKSNVTFNIASGATLRQSQDPAHWANTPTRGRVIPGSRIQFITYLDQNYPLLYAGNVSNVHITGSGTIDLTYNTNDDNSVLVHGIGTHYATNFSIRGITIANASAYNVALRNSDNVEVSGIRTVTPRTLNSDGISIMNSGNVSVHDNHLTTYDDGIYVWASYADPRRSAWWNSDVARTSHDIEVYRNEVYNLETNGSHGFLFINWTAAAPDASRVEISRVNVHDNYFSATHPIGALSNDIYNPGGYKTPTKWLRFARNTLVSTVRGNPLTNNLASVATTDLSIDDPVYNFGVSSNTEGIYNNNFDGGNAWPSQIGTSFWSTEGTGTASNASVGQPGGWFGEINRFDRGYASITQGVWLATGTYTFSASTQSSGASINLLAVQASPLSVIRSATFTNTSWATNSITFDVTTAGNHRLGIDNGGGGGSTDFGRIDSVTLTKIR</sequence>
<name>A0ABU4HYN9_9ACTN</name>
<dbReference type="SMART" id="SM00710">
    <property type="entry name" value="PbH1"/>
    <property type="match status" value="5"/>
</dbReference>
<dbReference type="Gene3D" id="2.160.20.10">
    <property type="entry name" value="Single-stranded right-handed beta-helix, Pectin lyase-like"/>
    <property type="match status" value="1"/>
</dbReference>
<dbReference type="EMBL" id="JAWSTH010000142">
    <property type="protein sequence ID" value="MDW5598441.1"/>
    <property type="molecule type" value="Genomic_DNA"/>
</dbReference>
<protein>
    <submittedName>
        <fullName evidence="5">Glycosyl hydrolase family 28 protein</fullName>
    </submittedName>
</protein>
<dbReference type="InterPro" id="IPR000743">
    <property type="entry name" value="Glyco_hydro_28"/>
</dbReference>
<dbReference type="RefSeq" id="WP_318600970.1">
    <property type="nucleotide sequence ID" value="NZ_JAWSTH010000142.1"/>
</dbReference>
<dbReference type="InterPro" id="IPR006626">
    <property type="entry name" value="PbH1"/>
</dbReference>